<feature type="transmembrane region" description="Helical" evidence="8">
    <location>
        <begin position="186"/>
        <end position="207"/>
    </location>
</feature>
<dbReference type="RefSeq" id="WP_251870802.1">
    <property type="nucleotide sequence ID" value="NZ_CP098755.1"/>
</dbReference>
<protein>
    <submittedName>
        <fullName evidence="9">AEC family transporter</fullName>
    </submittedName>
</protein>
<keyword evidence="5 8" id="KW-0812">Transmembrane</keyword>
<name>A0ABY4W9J7_9BACL</name>
<organism evidence="9 10">
    <name type="scientific">Brevibacillus ruminantium</name>
    <dbReference type="NCBI Taxonomy" id="2950604"/>
    <lineage>
        <taxon>Bacteria</taxon>
        <taxon>Bacillati</taxon>
        <taxon>Bacillota</taxon>
        <taxon>Bacilli</taxon>
        <taxon>Bacillales</taxon>
        <taxon>Paenibacillaceae</taxon>
        <taxon>Brevibacillus</taxon>
    </lineage>
</organism>
<evidence type="ECO:0000256" key="1">
    <source>
        <dbReference type="ARBA" id="ARBA00004651"/>
    </source>
</evidence>
<dbReference type="PANTHER" id="PTHR36838">
    <property type="entry name" value="AUXIN EFFLUX CARRIER FAMILY PROTEIN"/>
    <property type="match status" value="1"/>
</dbReference>
<dbReference type="EMBL" id="CP098755">
    <property type="protein sequence ID" value="USG63723.1"/>
    <property type="molecule type" value="Genomic_DNA"/>
</dbReference>
<comment type="similarity">
    <text evidence="2">Belongs to the auxin efflux carrier (TC 2.A.69) family.</text>
</comment>
<keyword evidence="4" id="KW-1003">Cell membrane</keyword>
<keyword evidence="7 8" id="KW-0472">Membrane</keyword>
<evidence type="ECO:0000256" key="8">
    <source>
        <dbReference type="SAM" id="Phobius"/>
    </source>
</evidence>
<reference evidence="9" key="1">
    <citation type="submission" date="2022-06" db="EMBL/GenBank/DDBJ databases">
        <title>Genome sequencing of Brevibacillus sp. BB3-R1.</title>
        <authorList>
            <person name="Heo J."/>
            <person name="Lee D."/>
            <person name="Won M."/>
            <person name="Han B.-H."/>
            <person name="Hong S.-B."/>
            <person name="Kwon S.-W."/>
        </authorList>
    </citation>
    <scope>NUCLEOTIDE SEQUENCE</scope>
    <source>
        <strain evidence="9">BB3-R1</strain>
    </source>
</reference>
<evidence type="ECO:0000313" key="9">
    <source>
        <dbReference type="EMBL" id="USG63723.1"/>
    </source>
</evidence>
<feature type="transmembrane region" description="Helical" evidence="8">
    <location>
        <begin position="158"/>
        <end position="180"/>
    </location>
</feature>
<feature type="transmembrane region" description="Helical" evidence="8">
    <location>
        <begin position="280"/>
        <end position="300"/>
    </location>
</feature>
<evidence type="ECO:0000256" key="4">
    <source>
        <dbReference type="ARBA" id="ARBA00022475"/>
    </source>
</evidence>
<dbReference type="Pfam" id="PF03547">
    <property type="entry name" value="Mem_trans"/>
    <property type="match status" value="1"/>
</dbReference>
<keyword evidence="10" id="KW-1185">Reference proteome</keyword>
<feature type="transmembrane region" description="Helical" evidence="8">
    <location>
        <begin position="124"/>
        <end position="146"/>
    </location>
</feature>
<feature type="transmembrane region" description="Helical" evidence="8">
    <location>
        <begin position="35"/>
        <end position="54"/>
    </location>
</feature>
<evidence type="ECO:0000256" key="2">
    <source>
        <dbReference type="ARBA" id="ARBA00010145"/>
    </source>
</evidence>
<keyword evidence="3" id="KW-0813">Transport</keyword>
<feature type="transmembrane region" description="Helical" evidence="8">
    <location>
        <begin position="228"/>
        <end position="245"/>
    </location>
</feature>
<feature type="transmembrane region" description="Helical" evidence="8">
    <location>
        <begin position="7"/>
        <end position="29"/>
    </location>
</feature>
<dbReference type="PANTHER" id="PTHR36838:SF1">
    <property type="entry name" value="SLR1864 PROTEIN"/>
    <property type="match status" value="1"/>
</dbReference>
<dbReference type="InterPro" id="IPR004776">
    <property type="entry name" value="Mem_transp_PIN-like"/>
</dbReference>
<dbReference type="InterPro" id="IPR038770">
    <property type="entry name" value="Na+/solute_symporter_sf"/>
</dbReference>
<dbReference type="Gene3D" id="1.20.1530.20">
    <property type="match status" value="1"/>
</dbReference>
<accession>A0ABY4W9J7</accession>
<evidence type="ECO:0000256" key="3">
    <source>
        <dbReference type="ARBA" id="ARBA00022448"/>
    </source>
</evidence>
<dbReference type="Proteomes" id="UP001056500">
    <property type="component" value="Chromosome"/>
</dbReference>
<comment type="subcellular location">
    <subcellularLocation>
        <location evidence="1">Cell membrane</location>
        <topology evidence="1">Multi-pass membrane protein</topology>
    </subcellularLocation>
</comment>
<evidence type="ECO:0000256" key="6">
    <source>
        <dbReference type="ARBA" id="ARBA00022989"/>
    </source>
</evidence>
<evidence type="ECO:0000313" key="10">
    <source>
        <dbReference type="Proteomes" id="UP001056500"/>
    </source>
</evidence>
<evidence type="ECO:0000256" key="7">
    <source>
        <dbReference type="ARBA" id="ARBA00023136"/>
    </source>
</evidence>
<keyword evidence="6 8" id="KW-1133">Transmembrane helix</keyword>
<sequence length="307" mass="33191">MSSYLSILTQVIFPIILLIGVGVILHRRFQLDMNTLSKLIMYFFLPAMTFIAIYEASISLSLLKEVVIFLLLQLAVLHFLGKAVSKLLGLGEKSAASFNNSIILSNNGNIGIPVNDLAFRHDPLAMSVQMVVVLFEVVLAFTYGLFNASTASIGLKTSLITFVKLPIVYALVSGMLLHMFQVPLPSFVLIPLHTVANSMLAVALVSIGAQVARLGISRYSRMVLSSSLLRLVAAPLCAYVLLRLLNMNGVIAQALLICSALPTSRNSAALALEYGNEPEFAAQAVLASTLLSSLTLTFVIDLSTRLF</sequence>
<proteinExistence type="inferred from homology"/>
<gene>
    <name evidence="9" type="ORF">NDK47_16250</name>
</gene>
<evidence type="ECO:0000256" key="5">
    <source>
        <dbReference type="ARBA" id="ARBA00022692"/>
    </source>
</evidence>